<sequence>MVSTLRPLKTQQLLSIFKVLDRNKKGRLTLQDLDYAFSEMMNTSVSAEELHFTMRHLISLGTGEDGKATHGHDNRAEQEELDFSKFIDVVNSTLKLRTLEDILAGTFNKITGGKDRITVEDLLKLAQKAGIESGSDARVRLVTRMPTESADLAEFCKCVAGT</sequence>
<dbReference type="eggNOG" id="ENOG502TN66">
    <property type="taxonomic scope" value="Eukaryota"/>
</dbReference>
<keyword evidence="4" id="KW-1185">Reference proteome</keyword>
<dbReference type="RefSeq" id="XP_001608933.1">
    <property type="nucleotide sequence ID" value="XM_001608883.1"/>
</dbReference>
<dbReference type="InterPro" id="IPR002048">
    <property type="entry name" value="EF_hand_dom"/>
</dbReference>
<reference evidence="2" key="3">
    <citation type="journal article" date="2014" name="BMC Genomics">
        <title>The Babesia bovis gene and promoter model: an update from full-length EST analysis.</title>
        <authorList>
            <person name="Yamagishi J."/>
            <person name="Wakaguri H."/>
            <person name="Yokoyama N."/>
            <person name="Yamashita R."/>
            <person name="Suzuki Y."/>
            <person name="Xuan X."/>
            <person name="Igarashi I."/>
        </authorList>
    </citation>
    <scope>NUCLEOTIDE SEQUENCE</scope>
    <source>
        <strain evidence="2">Texas</strain>
    </source>
</reference>
<dbReference type="EMBL" id="AAXT01000005">
    <property type="protein sequence ID" value="EDO05365.1"/>
    <property type="molecule type" value="Genomic_DNA"/>
</dbReference>
<evidence type="ECO:0000313" key="4">
    <source>
        <dbReference type="Proteomes" id="UP000002173"/>
    </source>
</evidence>
<name>A7AWD7_BABBO</name>
<reference evidence="4" key="4">
    <citation type="journal article" date="2020" name="Data Brief">
        <title>Transcriptome dataset of Babesia bovis life stages within vertebrate and invertebrate hosts.</title>
        <authorList>
            <person name="Ueti M.W."/>
            <person name="Johnson W.C."/>
            <person name="Kappmeyer L.S."/>
            <person name="Herndon D.R."/>
            <person name="Mousel M.R."/>
            <person name="Reif K.E."/>
            <person name="Taus N.S."/>
            <person name="Ifeonu O.O."/>
            <person name="Silva J.C."/>
            <person name="Suarez C.E."/>
            <person name="Brayton K.A."/>
        </authorList>
    </citation>
    <scope>NUCLEOTIDE SEQUENCE [LARGE SCALE GENOMIC DNA]</scope>
</reference>
<reference evidence="4" key="5">
    <citation type="journal article" date="2021" name="Int. J. Parasitol.">
        <title>Comparative analysis of gene expression between Babesia bovis blood stages and kinetes allowed by improved genome annotation.</title>
        <authorList>
            <person name="Ueti M.W."/>
            <person name="Johnson W.C."/>
            <person name="Kappmeyer L.S."/>
            <person name="Herndon D.R."/>
            <person name="Mousel M.R."/>
            <person name="Reif K.E."/>
            <person name="Taus N.S."/>
            <person name="Ifeonu O.O."/>
            <person name="Silva J.C."/>
            <person name="Suarez C.E."/>
            <person name="Brayton K.A."/>
        </authorList>
    </citation>
    <scope>NUCLEOTIDE SEQUENCE [LARGE SCALE GENOMIC DNA]</scope>
</reference>
<dbReference type="KEGG" id="bbo:BBOV_I002830"/>
<dbReference type="GO" id="GO:0005509">
    <property type="term" value="F:calcium ion binding"/>
    <property type="evidence" value="ECO:0007669"/>
    <property type="project" value="InterPro"/>
</dbReference>
<dbReference type="InterPro" id="IPR011992">
    <property type="entry name" value="EF-hand-dom_pair"/>
</dbReference>
<feature type="domain" description="EF-hand" evidence="1">
    <location>
        <begin position="8"/>
        <end position="43"/>
    </location>
</feature>
<dbReference type="PROSITE" id="PS50222">
    <property type="entry name" value="EF_HAND_2"/>
    <property type="match status" value="1"/>
</dbReference>
<dbReference type="Gene3D" id="1.10.238.10">
    <property type="entry name" value="EF-hand"/>
    <property type="match status" value="1"/>
</dbReference>
<dbReference type="EMBL" id="AK440700">
    <property type="protein sequence ID" value="BAN64494.1"/>
    <property type="molecule type" value="mRNA"/>
</dbReference>
<organism evidence="3 4">
    <name type="scientific">Babesia bovis</name>
    <dbReference type="NCBI Taxonomy" id="5865"/>
    <lineage>
        <taxon>Eukaryota</taxon>
        <taxon>Sar</taxon>
        <taxon>Alveolata</taxon>
        <taxon>Apicomplexa</taxon>
        <taxon>Aconoidasida</taxon>
        <taxon>Piroplasmida</taxon>
        <taxon>Babesiidae</taxon>
        <taxon>Babesia</taxon>
    </lineage>
</organism>
<dbReference type="AlphaFoldDB" id="A7AWD7"/>
<reference evidence="3" key="2">
    <citation type="submission" date="2007-08" db="EMBL/GenBank/DDBJ databases">
        <authorList>
            <person name="Nene V."/>
        </authorList>
    </citation>
    <scope>NUCLEOTIDE SEQUENCE</scope>
    <source>
        <strain evidence="3">T2Bo</strain>
    </source>
</reference>
<protein>
    <recommendedName>
        <fullName evidence="1">EF-hand domain-containing protein</fullName>
    </recommendedName>
</protein>
<reference evidence="3 4" key="1">
    <citation type="journal article" date="2007" name="PLoS Pathog.">
        <title>Genome sequence of Babesia bovis and comparative analysis of apicomplexan hemoprotozoa.</title>
        <authorList>
            <person name="Brayton K.A."/>
            <person name="Lau A.O.T."/>
            <person name="Herndon D.R."/>
            <person name="Hannick L."/>
            <person name="Kappmeyer L.S."/>
            <person name="Berens S.J."/>
            <person name="Bidwell S.L."/>
            <person name="Brown W.C."/>
            <person name="Crabtree J."/>
            <person name="Fadrosh D."/>
            <person name="Feldblum T."/>
            <person name="Forberger H.A."/>
            <person name="Haas B.J."/>
            <person name="Howell J.M."/>
            <person name="Khouri H."/>
            <person name="Koo H."/>
            <person name="Mann D.J."/>
            <person name="Norimine J."/>
            <person name="Paulsen I.T."/>
            <person name="Radune D."/>
            <person name="Ren Q."/>
            <person name="Smith R.K. Jr."/>
            <person name="Suarez C.E."/>
            <person name="White O."/>
            <person name="Wortman J.R."/>
            <person name="Knowles D.P. Jr."/>
            <person name="McElwain T.F."/>
            <person name="Nene V.M."/>
        </authorList>
    </citation>
    <scope>NUCLEOTIDE SEQUENCE [LARGE SCALE GENOMIC DNA]</scope>
    <source>
        <strain evidence="3">T2Bo</strain>
    </source>
</reference>
<evidence type="ECO:0000313" key="3">
    <source>
        <dbReference type="EMBL" id="EDO05365.1"/>
    </source>
</evidence>
<accession>A7AWD7</accession>
<dbReference type="SUPFAM" id="SSF47473">
    <property type="entry name" value="EF-hand"/>
    <property type="match status" value="1"/>
</dbReference>
<dbReference type="VEuPathDB" id="PiroplasmaDB:BBOV_I002830"/>
<dbReference type="Proteomes" id="UP000002173">
    <property type="component" value="Unassembled WGS sequence"/>
</dbReference>
<evidence type="ECO:0000259" key="1">
    <source>
        <dbReference type="PROSITE" id="PS50222"/>
    </source>
</evidence>
<proteinExistence type="evidence at transcript level"/>
<gene>
    <name evidence="2 3" type="ORF">BBOV_I002830</name>
</gene>
<evidence type="ECO:0000313" key="2">
    <source>
        <dbReference type="EMBL" id="BAN64494.1"/>
    </source>
</evidence>
<dbReference type="GeneID" id="5477149"/>
<dbReference type="OMA" id="DNSDICA"/>